<accession>A0A8S3PZ62</accession>
<protein>
    <submittedName>
        <fullName evidence="2">URB2</fullName>
    </submittedName>
</protein>
<evidence type="ECO:0000256" key="1">
    <source>
        <dbReference type="SAM" id="Coils"/>
    </source>
</evidence>
<dbReference type="PANTHER" id="PTHR15682">
    <property type="entry name" value="UNHEALTHY RIBOSOME BIOGENESIS PROTEIN 2 HOMOLOG"/>
    <property type="match status" value="1"/>
</dbReference>
<dbReference type="InterPro" id="IPR052609">
    <property type="entry name" value="Ribosome_Biogenesis_Reg"/>
</dbReference>
<comment type="caution">
    <text evidence="2">The sequence shown here is derived from an EMBL/GenBank/DDBJ whole genome shotgun (WGS) entry which is preliminary data.</text>
</comment>
<dbReference type="GO" id="GO:0005730">
    <property type="term" value="C:nucleolus"/>
    <property type="evidence" value="ECO:0007669"/>
    <property type="project" value="TreeGrafter"/>
</dbReference>
<feature type="coiled-coil region" evidence="1">
    <location>
        <begin position="888"/>
        <end position="922"/>
    </location>
</feature>
<keyword evidence="1" id="KW-0175">Coiled coil</keyword>
<gene>
    <name evidence="2" type="ORF">MEDL_2475</name>
</gene>
<organism evidence="2 3">
    <name type="scientific">Mytilus edulis</name>
    <name type="common">Blue mussel</name>
    <dbReference type="NCBI Taxonomy" id="6550"/>
    <lineage>
        <taxon>Eukaryota</taxon>
        <taxon>Metazoa</taxon>
        <taxon>Spiralia</taxon>
        <taxon>Lophotrochozoa</taxon>
        <taxon>Mollusca</taxon>
        <taxon>Bivalvia</taxon>
        <taxon>Autobranchia</taxon>
        <taxon>Pteriomorphia</taxon>
        <taxon>Mytilida</taxon>
        <taxon>Mytiloidea</taxon>
        <taxon>Mytilidae</taxon>
        <taxon>Mytilinae</taxon>
        <taxon>Mytilus</taxon>
    </lineage>
</organism>
<dbReference type="GO" id="GO:0042254">
    <property type="term" value="P:ribosome biogenesis"/>
    <property type="evidence" value="ECO:0007669"/>
    <property type="project" value="TreeGrafter"/>
</dbReference>
<dbReference type="PANTHER" id="PTHR15682:SF2">
    <property type="entry name" value="UNHEALTHY RIBOSOME BIOGENESIS PROTEIN 2 HOMOLOG"/>
    <property type="match status" value="1"/>
</dbReference>
<dbReference type="OrthoDB" id="6118935at2759"/>
<reference evidence="2" key="1">
    <citation type="submission" date="2021-03" db="EMBL/GenBank/DDBJ databases">
        <authorList>
            <person name="Bekaert M."/>
        </authorList>
    </citation>
    <scope>NUCLEOTIDE SEQUENCE</scope>
</reference>
<evidence type="ECO:0000313" key="3">
    <source>
        <dbReference type="Proteomes" id="UP000683360"/>
    </source>
</evidence>
<dbReference type="AlphaFoldDB" id="A0A8S3PZ62"/>
<dbReference type="EMBL" id="CAJPWZ010000151">
    <property type="protein sequence ID" value="CAG2187002.1"/>
    <property type="molecule type" value="Genomic_DNA"/>
</dbReference>
<sequence length="1215" mass="139041">MAGIYRHLKDRTRSIGDKLKLTKLVWKSHRIFLQNKEQVLIDFLTGLIFNKKRFKVSEEDACNIWRTLCQLFQSTQSGKSSKIIIIKPSICQVINDNIHQPCDYHHYVVECCLNLLQSPSLSHVYNKYEQLSTLLCNILKLAVRSDSLDDIDESQWKLLKIVLPKYLQVQRSHPNQKLVFQNTTDKLLIQTLLLWNRTRKTSYEDIGDEALKVIKTAIFNKDHVSSYSVFLQSIKSDSADTTQPPKYIENFFTALSSGLSNKTSQTGVPLERLRTAVLSYIPVYYTGFIHSNKITDGSTAKDVFVYICKLLDVDLQASKSIEQNSMEYRGQHDVFEVIGSLLKVSHDLDLYDRSHDPVYRQLIQILLTCDRSRGYFTCLISLMKLNHLIVEAQLEKILLNNCSGDIQDIERLDELMVELVQLYAKLRQMEKFITKLVNVITSGSVNTRGLLTKGFCHRLGLEVEMLPQGTAVEIWQILVQNLEDHFMSHLSKDSNFQLTEQFETFVHLMTLKVKDLMVTMAKQLEKAVHVCLTSKSKVKDYLYPVMLLMSTWGDTHLLMCQYTLHTHISSEESLDFPCTISAVYHFLTPDMADKLWKMASSSNQLQYLWDLFQVQTLKALWITNRKRSPVVEMWNVTVPANSQCSWNQQVADINDKNYTVAKWKVFTDNFALYATDLSNLQLETCASFIIDTVCDKIDSDEHLTFISITKHFLGCNAIKEHRGLITALISDKTSSAESLKELFSVLGDKAWLQKDKSFIEKIDLNVAVKKALTGTALNLDFIDTFSGHLHILSSLPLPFLEPLDQARLFVGLMVVCYHGNNELKKKCLPLLTCLVESSSSILKIVELNILLSAVFGLYVHQNCQSLAENIEFFITTFFKSVCKEGILLKRLEDFVIQMRSDIANLEKELKKSQSVERSQEARLQLVSLLVQQFNMVIQRPYVREDILSLSKKYVMALSEPVFDLLCAVRKTSEKDPVIPHVTHMFSALAQQSKKQDKKLQKNSEFLVHWSIDQLHCNQTSPKLNTAVRFLKESCKLKDTVVLSLEVKTTMLDRAFILLQQYLHNKVKNDLDISTHDLCEELLSLVSSVIVSCDIQDFKELLCNLEQSLNIDITVTEADQVTVCMYIWYHLLSCSMSEEQSTCFMQSIHNVKDKLNFAKYVPLKLQINPEDSLCLKQIHIGYSSSSSLLISTLLSCPSFDITIILLEPQSATIMLP</sequence>
<name>A0A8S3PZ62_MYTED</name>
<dbReference type="Proteomes" id="UP000683360">
    <property type="component" value="Unassembled WGS sequence"/>
</dbReference>
<evidence type="ECO:0000313" key="2">
    <source>
        <dbReference type="EMBL" id="CAG2187002.1"/>
    </source>
</evidence>
<proteinExistence type="predicted"/>
<keyword evidence="3" id="KW-1185">Reference proteome</keyword>